<dbReference type="PANTHER" id="PTHR31105">
    <property type="entry name" value="EXTRA-LARGE G-PROTEIN-LIKE"/>
    <property type="match status" value="1"/>
</dbReference>
<proteinExistence type="predicted"/>
<comment type="caution">
    <text evidence="3">The sequence shown here is derived from an EMBL/GenBank/DDBJ whole genome shotgun (WGS) entry which is preliminary data.</text>
</comment>
<evidence type="ECO:0000313" key="4">
    <source>
        <dbReference type="Proteomes" id="UP000825935"/>
    </source>
</evidence>
<evidence type="ECO:0000313" key="3">
    <source>
        <dbReference type="EMBL" id="KAH7447365.1"/>
    </source>
</evidence>
<feature type="region of interest" description="Disordered" evidence="1">
    <location>
        <begin position="344"/>
        <end position="380"/>
    </location>
</feature>
<dbReference type="OrthoDB" id="2020426at2759"/>
<dbReference type="AlphaFoldDB" id="A0A8T2VP98"/>
<dbReference type="InterPro" id="IPR021480">
    <property type="entry name" value="Zinc_ribbon_12"/>
</dbReference>
<dbReference type="EMBL" id="CM035406">
    <property type="protein sequence ID" value="KAH7447365.1"/>
    <property type="molecule type" value="Genomic_DNA"/>
</dbReference>
<dbReference type="GO" id="GO:1900150">
    <property type="term" value="P:regulation of defense response to fungus"/>
    <property type="evidence" value="ECO:0007669"/>
    <property type="project" value="InterPro"/>
</dbReference>
<feature type="domain" description="Probable zinc-ribbon" evidence="2">
    <location>
        <begin position="384"/>
        <end position="424"/>
    </location>
</feature>
<dbReference type="InterPro" id="IPR040244">
    <property type="entry name" value="EDR4-like"/>
</dbReference>
<dbReference type="OMA" id="KCTARKQ"/>
<dbReference type="Pfam" id="PF11331">
    <property type="entry name" value="Zn_ribbon_12"/>
    <property type="match status" value="1"/>
</dbReference>
<feature type="region of interest" description="Disordered" evidence="1">
    <location>
        <begin position="684"/>
        <end position="747"/>
    </location>
</feature>
<dbReference type="EMBL" id="CM035406">
    <property type="protein sequence ID" value="KAH7447364.1"/>
    <property type="molecule type" value="Genomic_DNA"/>
</dbReference>
<feature type="compositionally biased region" description="Basic and acidic residues" evidence="1">
    <location>
        <begin position="8"/>
        <end position="23"/>
    </location>
</feature>
<organism evidence="3 4">
    <name type="scientific">Ceratopteris richardii</name>
    <name type="common">Triangle waterfern</name>
    <dbReference type="NCBI Taxonomy" id="49495"/>
    <lineage>
        <taxon>Eukaryota</taxon>
        <taxon>Viridiplantae</taxon>
        <taxon>Streptophyta</taxon>
        <taxon>Embryophyta</taxon>
        <taxon>Tracheophyta</taxon>
        <taxon>Polypodiopsida</taxon>
        <taxon>Polypodiidae</taxon>
        <taxon>Polypodiales</taxon>
        <taxon>Pteridineae</taxon>
        <taxon>Pteridaceae</taxon>
        <taxon>Parkerioideae</taxon>
        <taxon>Ceratopteris</taxon>
    </lineage>
</organism>
<dbReference type="PANTHER" id="PTHR31105:SF42">
    <property type="entry name" value="OS02G0258300 PROTEIN"/>
    <property type="match status" value="1"/>
</dbReference>
<dbReference type="EMBL" id="CM035406">
    <property type="protein sequence ID" value="KAH7447366.1"/>
    <property type="molecule type" value="Genomic_DNA"/>
</dbReference>
<evidence type="ECO:0000256" key="1">
    <source>
        <dbReference type="SAM" id="MobiDB-lite"/>
    </source>
</evidence>
<dbReference type="EMBL" id="CM035406">
    <property type="protein sequence ID" value="KAH7447363.1"/>
    <property type="molecule type" value="Genomic_DNA"/>
</dbReference>
<feature type="region of interest" description="Disordered" evidence="1">
    <location>
        <begin position="1"/>
        <end position="30"/>
    </location>
</feature>
<keyword evidence="4" id="KW-1185">Reference proteome</keyword>
<dbReference type="Proteomes" id="UP000825935">
    <property type="component" value="Chromosome 1"/>
</dbReference>
<name>A0A8T2VP98_CERRI</name>
<gene>
    <name evidence="3" type="ORF">KP509_01G103400</name>
</gene>
<reference evidence="3" key="1">
    <citation type="submission" date="2021-08" db="EMBL/GenBank/DDBJ databases">
        <title>WGS assembly of Ceratopteris richardii.</title>
        <authorList>
            <person name="Marchant D.B."/>
            <person name="Chen G."/>
            <person name="Jenkins J."/>
            <person name="Shu S."/>
            <person name="Leebens-Mack J."/>
            <person name="Grimwood J."/>
            <person name="Schmutz J."/>
            <person name="Soltis P."/>
            <person name="Soltis D."/>
            <person name="Chen Z.-H."/>
        </authorList>
    </citation>
    <scope>NUCLEOTIDE SEQUENCE</scope>
    <source>
        <strain evidence="3">Whitten #5841</strain>
        <tissue evidence="3">Leaf</tissue>
    </source>
</reference>
<evidence type="ECO:0000259" key="2">
    <source>
        <dbReference type="Pfam" id="PF11331"/>
    </source>
</evidence>
<protein>
    <recommendedName>
        <fullName evidence="2">Probable zinc-ribbon domain-containing protein</fullName>
    </recommendedName>
</protein>
<sequence length="934" mass="102895">MWTNRETQIVDKEAWMQESKDSDSGLPSLPNTEFVSDRLMQLRGKGFLRSPYNGRKPSEFSGQAIETPERRFWINGDHQDQASSLRMHSNSANGRSNIMNGFHLERASTCPRLGNREEDMYLKQGVHPLHDSNCYLTEADLHAQQRVPYVQDERYAMMNPMMNHGLPAPQSQVQLAHPFNVRKGIDSHRAAYGGTAMNYNSIQQTQNCEYEGSSVSMSDYPMHSFPGPYSHPHNRLKECNEHFSADHYPFQMSPAVGPFTFSKQMHQLTGPSLASRRDVPRVSTPSCACCNGRAPMQLTQDAGIPLGPYPYAAMGPPYLPQGYQHLQTHSHFQDHCTEGKYCSTPSLSSVRSARTRRRESDSVSEVQAAVSARKENSPPLPGPGAAPYVLCQYCGKIIQIPSQLRFGGAVFKLRCGACRNISKFCNIAHPCYQTLLKEGTNAGSIQSTNGIESPNEQKLLPKAEKIGNVLDSAVQVSAVVKSNEDFTGNVVRLQHQKERNNVFNQVTMQHLDPRNPKEIPKNGIEEHEWMGCNSYRPSSTSGTYLADSSLFSVSGSASTKDTTAHVSHESEQLDTDFNFALQRSMHGRGVEIKLSNDVTESTYEQGDNRQMLTSEELEGLMLECLQGSSYRDMERNLELVTTPQHKESPQNGHERPVSINKDCQRLASVVQTDQCYDLEHNDQAESEKLSDQMLDPSSKERSDVQLKQELTYGTGGVSTAGPAPGPGSPLYEHLSYDSAPETDKTSRTVSEERQAVNGLSGQYTSKGSNFLSSMLKKSLSLSSVGQINKKSMSVVVNGTVIAPDAVKSAEKQAGTICPGIYWYDFKVGFWGVMGGPCLGIIPPFIAEFNLPLAKDCAGGTTGVLVNGRELHKKDLEALAGRGLPRTPGKAYMMDINGNVVDTSSGQVLRSLGRLAPTVQKRGRGCGMFRPPTAV</sequence>
<feature type="compositionally biased region" description="Basic and acidic residues" evidence="1">
    <location>
        <begin position="697"/>
        <end position="706"/>
    </location>
</feature>
<accession>A0A8T2VP98</accession>